<evidence type="ECO:0000313" key="2">
    <source>
        <dbReference type="EMBL" id="MFI8751695.1"/>
    </source>
</evidence>
<organism evidence="2 3">
    <name type="scientific">Vreelandella lionensis</name>
    <dbReference type="NCBI Taxonomy" id="1144478"/>
    <lineage>
        <taxon>Bacteria</taxon>
        <taxon>Pseudomonadati</taxon>
        <taxon>Pseudomonadota</taxon>
        <taxon>Gammaproteobacteria</taxon>
        <taxon>Oceanospirillales</taxon>
        <taxon>Halomonadaceae</taxon>
        <taxon>Vreelandella</taxon>
    </lineage>
</organism>
<dbReference type="Gene3D" id="3.40.50.720">
    <property type="entry name" value="NAD(P)-binding Rossmann-like Domain"/>
    <property type="match status" value="1"/>
</dbReference>
<dbReference type="EMBL" id="JBITWC010000036">
    <property type="protein sequence ID" value="MFI8751695.1"/>
    <property type="molecule type" value="Genomic_DNA"/>
</dbReference>
<name>A0ABW8BWU1_9GAMM</name>
<evidence type="ECO:0000313" key="3">
    <source>
        <dbReference type="Proteomes" id="UP001614338"/>
    </source>
</evidence>
<dbReference type="RefSeq" id="WP_399846183.1">
    <property type="nucleotide sequence ID" value="NZ_JBITWC010000036.1"/>
</dbReference>
<dbReference type="Pfam" id="PF13489">
    <property type="entry name" value="Methyltransf_23"/>
    <property type="match status" value="1"/>
</dbReference>
<proteinExistence type="predicted"/>
<sequence length="357" mass="40913">MDNVYELYRVEGVPTLQNRVYDTFLEALNSPTGNITLVQDPVSGLVYNKDFDPNAVIYDRNYNNEQAISDVFKLHLEGVANIVIRNLGKKKIVEIGCGKGFFLELMLEKGFDITGYDPSYTGENPRIEKKFYDATIRNNAKGIILRHVLEHIASPWEFLHTIKSANGGQGLIYIEVPCLDWIIKHNAWFDIFYEHVNYFRMADFENIFSHIRDSGKLFSGQYLYIVADLADLRQAPKKDINPVVFPKSFSFNIEGVDANSYINNENKAVVWGASSKGVIFSLMKKHQKNISFAVDINPAKQGKYLPVTGLLVLSPQQFMEEFPEISEVYVMNSNYLDEVRKMTGYKYTYIDIDNKRS</sequence>
<evidence type="ECO:0000259" key="1">
    <source>
        <dbReference type="Pfam" id="PF08484"/>
    </source>
</evidence>
<keyword evidence="2" id="KW-0808">Transferase</keyword>
<dbReference type="GO" id="GO:0032259">
    <property type="term" value="P:methylation"/>
    <property type="evidence" value="ECO:0007669"/>
    <property type="project" value="UniProtKB-KW"/>
</dbReference>
<dbReference type="Proteomes" id="UP001614338">
    <property type="component" value="Unassembled WGS sequence"/>
</dbReference>
<keyword evidence="3" id="KW-1185">Reference proteome</keyword>
<comment type="caution">
    <text evidence="2">The sequence shown here is derived from an EMBL/GenBank/DDBJ whole genome shotgun (WGS) entry which is preliminary data.</text>
</comment>
<dbReference type="Pfam" id="PF08484">
    <property type="entry name" value="Methyltransf_14"/>
    <property type="match status" value="1"/>
</dbReference>
<dbReference type="InterPro" id="IPR029063">
    <property type="entry name" value="SAM-dependent_MTases_sf"/>
</dbReference>
<gene>
    <name evidence="2" type="ORF">ACIGG6_17045</name>
</gene>
<accession>A0ABW8BWU1</accession>
<dbReference type="InterPro" id="IPR013691">
    <property type="entry name" value="MeTrfase_14"/>
</dbReference>
<dbReference type="GO" id="GO:0008168">
    <property type="term" value="F:methyltransferase activity"/>
    <property type="evidence" value="ECO:0007669"/>
    <property type="project" value="UniProtKB-KW"/>
</dbReference>
<feature type="domain" description="C-methyltransferase" evidence="1">
    <location>
        <begin position="264"/>
        <end position="341"/>
    </location>
</feature>
<keyword evidence="2" id="KW-0489">Methyltransferase</keyword>
<dbReference type="Gene3D" id="3.40.50.150">
    <property type="entry name" value="Vaccinia Virus protein VP39"/>
    <property type="match status" value="1"/>
</dbReference>
<reference evidence="2 3" key="1">
    <citation type="submission" date="2024-10" db="EMBL/GenBank/DDBJ databases">
        <title>The Natural Products Discovery Center: Release of the First 8490 Sequenced Strains for Exploring Actinobacteria Biosynthetic Diversity.</title>
        <authorList>
            <person name="Kalkreuter E."/>
            <person name="Kautsar S.A."/>
            <person name="Yang D."/>
            <person name="Bader C.D."/>
            <person name="Teijaro C.N."/>
            <person name="Fluegel L."/>
            <person name="Davis C.M."/>
            <person name="Simpson J.R."/>
            <person name="Lauterbach L."/>
            <person name="Steele A.D."/>
            <person name="Gui C."/>
            <person name="Meng S."/>
            <person name="Li G."/>
            <person name="Viehrig K."/>
            <person name="Ye F."/>
            <person name="Su P."/>
            <person name="Kiefer A.F."/>
            <person name="Nichols A."/>
            <person name="Cepeda A.J."/>
            <person name="Yan W."/>
            <person name="Fan B."/>
            <person name="Jiang Y."/>
            <person name="Adhikari A."/>
            <person name="Zheng C.-J."/>
            <person name="Schuster L."/>
            <person name="Cowan T.M."/>
            <person name="Smanski M.J."/>
            <person name="Chevrette M.G."/>
            <person name="De Carvalho L.P.S."/>
            <person name="Shen B."/>
        </authorList>
    </citation>
    <scope>NUCLEOTIDE SEQUENCE [LARGE SCALE GENOMIC DNA]</scope>
    <source>
        <strain evidence="2 3">NPDC077409</strain>
    </source>
</reference>
<dbReference type="SUPFAM" id="SSF53335">
    <property type="entry name" value="S-adenosyl-L-methionine-dependent methyltransferases"/>
    <property type="match status" value="1"/>
</dbReference>
<protein>
    <submittedName>
        <fullName evidence="2">Class I SAM-dependent methyltransferase</fullName>
    </submittedName>
</protein>